<dbReference type="Gene3D" id="3.10.620.30">
    <property type="match status" value="1"/>
</dbReference>
<feature type="transmembrane region" description="Helical" evidence="2">
    <location>
        <begin position="6"/>
        <end position="25"/>
    </location>
</feature>
<evidence type="ECO:0000256" key="2">
    <source>
        <dbReference type="SAM" id="Phobius"/>
    </source>
</evidence>
<dbReference type="InParanoid" id="E8R180"/>
<dbReference type="OrthoDB" id="9804872at2"/>
<dbReference type="AlphaFoldDB" id="E8R180"/>
<keyword evidence="2" id="KW-0812">Transmembrane</keyword>
<dbReference type="Proteomes" id="UP000008631">
    <property type="component" value="Chromosome"/>
</dbReference>
<keyword evidence="5" id="KW-1185">Reference proteome</keyword>
<evidence type="ECO:0000313" key="5">
    <source>
        <dbReference type="Proteomes" id="UP000008631"/>
    </source>
</evidence>
<dbReference type="eggNOG" id="COG1305">
    <property type="taxonomic scope" value="Bacteria"/>
</dbReference>
<accession>E8R180</accession>
<feature type="transmembrane region" description="Helical" evidence="2">
    <location>
        <begin position="137"/>
        <end position="158"/>
    </location>
</feature>
<dbReference type="STRING" id="575540.Isop_0695"/>
<dbReference type="SUPFAM" id="SSF54001">
    <property type="entry name" value="Cysteine proteinases"/>
    <property type="match status" value="1"/>
</dbReference>
<dbReference type="HOGENOM" id="CLU_012397_2_0_0"/>
<dbReference type="InterPro" id="IPR002931">
    <property type="entry name" value="Transglutaminase-like"/>
</dbReference>
<dbReference type="InterPro" id="IPR038765">
    <property type="entry name" value="Papain-like_cys_pep_sf"/>
</dbReference>
<dbReference type="InterPro" id="IPR052901">
    <property type="entry name" value="Bact_TGase-like"/>
</dbReference>
<feature type="region of interest" description="Disordered" evidence="1">
    <location>
        <begin position="168"/>
        <end position="191"/>
    </location>
</feature>
<reference key="1">
    <citation type="submission" date="2010-11" db="EMBL/GenBank/DDBJ databases">
        <title>The complete sequence of chromosome of Isophaera pallida ATCC 43644.</title>
        <authorList>
            <consortium name="US DOE Joint Genome Institute (JGI-PGF)"/>
            <person name="Lucas S."/>
            <person name="Copeland A."/>
            <person name="Lapidus A."/>
            <person name="Bruce D."/>
            <person name="Goodwin L."/>
            <person name="Pitluck S."/>
            <person name="Kyrpides N."/>
            <person name="Mavromatis K."/>
            <person name="Pagani I."/>
            <person name="Ivanova N."/>
            <person name="Saunders E."/>
            <person name="Brettin T."/>
            <person name="Detter J.C."/>
            <person name="Han C."/>
            <person name="Tapia R."/>
            <person name="Land M."/>
            <person name="Hauser L."/>
            <person name="Markowitz V."/>
            <person name="Cheng J.-F."/>
            <person name="Hugenholtz P."/>
            <person name="Woyke T."/>
            <person name="Wu D."/>
            <person name="Eisen J.A."/>
        </authorList>
    </citation>
    <scope>NUCLEOTIDE SEQUENCE</scope>
    <source>
        <strain>ATCC 43644</strain>
    </source>
</reference>
<dbReference type="RefSeq" id="WP_013563575.1">
    <property type="nucleotide sequence ID" value="NC_014962.1"/>
</dbReference>
<evidence type="ECO:0000313" key="4">
    <source>
        <dbReference type="EMBL" id="ADV61286.1"/>
    </source>
</evidence>
<dbReference type="EMBL" id="CP002353">
    <property type="protein sequence ID" value="ADV61286.1"/>
    <property type="molecule type" value="Genomic_DNA"/>
</dbReference>
<protein>
    <submittedName>
        <fullName evidence="4">Transglutaminase domain-containing protein</fullName>
    </submittedName>
</protein>
<dbReference type="PANTHER" id="PTHR42736">
    <property type="entry name" value="PROTEIN-GLUTAMINE GAMMA-GLUTAMYLTRANSFERASE"/>
    <property type="match status" value="1"/>
</dbReference>
<dbReference type="InterPro" id="IPR025403">
    <property type="entry name" value="TgpA-like_C"/>
</dbReference>
<feature type="transmembrane region" description="Helical" evidence="2">
    <location>
        <begin position="635"/>
        <end position="655"/>
    </location>
</feature>
<dbReference type="PANTHER" id="PTHR42736:SF1">
    <property type="entry name" value="PROTEIN-GLUTAMINE GAMMA-GLUTAMYLTRANSFERASE"/>
    <property type="match status" value="1"/>
</dbReference>
<dbReference type="KEGG" id="ipa:Isop_0695"/>
<name>E8R180_ISOPI</name>
<dbReference type="Pfam" id="PF01841">
    <property type="entry name" value="Transglut_core"/>
    <property type="match status" value="1"/>
</dbReference>
<feature type="transmembrane region" description="Helical" evidence="2">
    <location>
        <begin position="211"/>
        <end position="233"/>
    </location>
</feature>
<gene>
    <name evidence="4" type="ordered locus">Isop_0695</name>
</gene>
<feature type="transmembrane region" description="Helical" evidence="2">
    <location>
        <begin position="113"/>
        <end position="130"/>
    </location>
</feature>
<dbReference type="InterPro" id="IPR021878">
    <property type="entry name" value="TgpA_N"/>
</dbReference>
<proteinExistence type="predicted"/>
<evidence type="ECO:0000259" key="3">
    <source>
        <dbReference type="SMART" id="SM00460"/>
    </source>
</evidence>
<feature type="transmembrane region" description="Helical" evidence="2">
    <location>
        <begin position="88"/>
        <end position="107"/>
    </location>
</feature>
<dbReference type="Pfam" id="PF13559">
    <property type="entry name" value="DUF4129"/>
    <property type="match status" value="1"/>
</dbReference>
<feature type="transmembrane region" description="Helical" evidence="2">
    <location>
        <begin position="59"/>
        <end position="81"/>
    </location>
</feature>
<reference evidence="4 5" key="2">
    <citation type="journal article" date="2011" name="Stand. Genomic Sci.">
        <title>Complete genome sequence of Isosphaera pallida type strain (IS1B).</title>
        <authorList>
            <consortium name="US DOE Joint Genome Institute (JGI-PGF)"/>
            <person name="Goker M."/>
            <person name="Cleland D."/>
            <person name="Saunders E."/>
            <person name="Lapidus A."/>
            <person name="Nolan M."/>
            <person name="Lucas S."/>
            <person name="Hammon N."/>
            <person name="Deshpande S."/>
            <person name="Cheng J.F."/>
            <person name="Tapia R."/>
            <person name="Han C."/>
            <person name="Goodwin L."/>
            <person name="Pitluck S."/>
            <person name="Liolios K."/>
            <person name="Pagani I."/>
            <person name="Ivanova N."/>
            <person name="Mavromatis K."/>
            <person name="Pati A."/>
            <person name="Chen A."/>
            <person name="Palaniappan K."/>
            <person name="Land M."/>
            <person name="Hauser L."/>
            <person name="Chang Y.J."/>
            <person name="Jeffries C.D."/>
            <person name="Detter J.C."/>
            <person name="Beck B."/>
            <person name="Woyke T."/>
            <person name="Bristow J."/>
            <person name="Eisen J.A."/>
            <person name="Markowitz V."/>
            <person name="Hugenholtz P."/>
            <person name="Kyrpides N.C."/>
            <person name="Klenk H.P."/>
        </authorList>
    </citation>
    <scope>NUCLEOTIDE SEQUENCE [LARGE SCALE GENOMIC DNA]</scope>
    <source>
        <strain evidence="5">ATCC 43644 / DSM 9630 / IS1B</strain>
    </source>
</reference>
<evidence type="ECO:0000256" key="1">
    <source>
        <dbReference type="SAM" id="MobiDB-lite"/>
    </source>
</evidence>
<dbReference type="SMART" id="SM00460">
    <property type="entry name" value="TGc"/>
    <property type="match status" value="1"/>
</dbReference>
<organism evidence="4 5">
    <name type="scientific">Isosphaera pallida (strain ATCC 43644 / DSM 9630 / IS1B)</name>
    <dbReference type="NCBI Taxonomy" id="575540"/>
    <lineage>
        <taxon>Bacteria</taxon>
        <taxon>Pseudomonadati</taxon>
        <taxon>Planctomycetota</taxon>
        <taxon>Planctomycetia</taxon>
        <taxon>Isosphaerales</taxon>
        <taxon>Isosphaeraceae</taxon>
        <taxon>Isosphaera</taxon>
    </lineage>
</organism>
<keyword evidence="2" id="KW-1133">Transmembrane helix</keyword>
<feature type="transmembrane region" description="Helical" evidence="2">
    <location>
        <begin position="37"/>
        <end position="53"/>
    </location>
</feature>
<feature type="domain" description="Transglutaminase-like" evidence="3">
    <location>
        <begin position="479"/>
        <end position="554"/>
    </location>
</feature>
<dbReference type="Pfam" id="PF11992">
    <property type="entry name" value="TgpA_N"/>
    <property type="match status" value="1"/>
</dbReference>
<sequence>MRSKFPLVYRVSFYITVTLAVLIVCYEDASENIMSRWLPLAMILVSCLALVTVDRDPRYGLSISSSTLLSWMAILLAYLEYAVHSRDVIAPLTHWLIYLQLVKIYRFKRAPDDWWILGIGLVLVVVGAVMNRGSESLGPLILVWAFAGLWTLGLFHLARAAERSRLAEGRTQRSSPLASQEKPGSAVTTPLDAGRRRTVAAPYPHLFDPPFFIVVARVGMVTLALGGVFYLLAPRFSTQGQMGTAAAGRTSLTGFDERTPVKLGRLGTILENNDLVFSATLTDEHGNDINPDDLNEPLLWRGLVMGRYERSSWTSVLINNPSPPPARRSDTARQICQQITLEPTRQTVRFALGPILQIETLGDEPMQFHASSGTLRSPQGNANWEYLVWSAADRDDPVGAELSEGPLDREDLLTYTQISNDLRQQLQPLALQATKGGDPYDNLALARRIEAFLRDSGEFGYSLVQTRTDPSLDPVVDFLTNHRTGHCEYYATALALMLRALEIPARVVNGFKGGDYNRIDRRLYVRQKHAHAWVEALVDWPDGTTRWTTLDPTPSNEREASVRRVASTGPFAELSDTLRYIWTYYIQGFDSARQQRLIYEPLRRLMAEARQGFGMMGQAIRSFFFFPDLRSFFNWRGFVVSFLGLLALTGLLLALRRLARWIRRRLPGGDKASDAESAQIAFFRRMIALLKRLELERGAGETPLEFARRAGQVLQARVEVADIPERVVLAYYAVRHGGRTLDSSTLQRLLSDLDCLDAALTGS</sequence>
<keyword evidence="2" id="KW-0472">Membrane</keyword>